<feature type="transmembrane region" description="Helical" evidence="6">
    <location>
        <begin position="394"/>
        <end position="417"/>
    </location>
</feature>
<evidence type="ECO:0000256" key="6">
    <source>
        <dbReference type="SAM" id="Phobius"/>
    </source>
</evidence>
<keyword evidence="3 6" id="KW-1133">Transmembrane helix</keyword>
<keyword evidence="2 6" id="KW-0812">Transmembrane</keyword>
<dbReference type="EMBL" id="CP038266">
    <property type="protein sequence ID" value="QBR89793.1"/>
    <property type="molecule type" value="Genomic_DNA"/>
</dbReference>
<dbReference type="SUPFAM" id="SSF103473">
    <property type="entry name" value="MFS general substrate transporter"/>
    <property type="match status" value="1"/>
</dbReference>
<evidence type="ECO:0000256" key="2">
    <source>
        <dbReference type="ARBA" id="ARBA00022692"/>
    </source>
</evidence>
<feature type="transmembrane region" description="Helical" evidence="6">
    <location>
        <begin position="94"/>
        <end position="112"/>
    </location>
</feature>
<protein>
    <submittedName>
        <fullName evidence="8">MFS transporter</fullName>
    </submittedName>
</protein>
<organism evidence="8 9">
    <name type="scientific">Microbacterium wangchenii</name>
    <dbReference type="NCBI Taxonomy" id="2541726"/>
    <lineage>
        <taxon>Bacteria</taxon>
        <taxon>Bacillati</taxon>
        <taxon>Actinomycetota</taxon>
        <taxon>Actinomycetes</taxon>
        <taxon>Micrococcales</taxon>
        <taxon>Microbacteriaceae</taxon>
        <taxon>Microbacterium</taxon>
    </lineage>
</organism>
<feature type="transmembrane region" description="Helical" evidence="6">
    <location>
        <begin position="150"/>
        <end position="171"/>
    </location>
</feature>
<evidence type="ECO:0000256" key="3">
    <source>
        <dbReference type="ARBA" id="ARBA00022989"/>
    </source>
</evidence>
<dbReference type="PANTHER" id="PTHR23528">
    <property type="match status" value="1"/>
</dbReference>
<gene>
    <name evidence="8" type="ORF">E4K62_14550</name>
</gene>
<evidence type="ECO:0000313" key="9">
    <source>
        <dbReference type="Proteomes" id="UP000295748"/>
    </source>
</evidence>
<dbReference type="Gene3D" id="1.20.1250.20">
    <property type="entry name" value="MFS general substrate transporter like domains"/>
    <property type="match status" value="2"/>
</dbReference>
<evidence type="ECO:0000259" key="7">
    <source>
        <dbReference type="PROSITE" id="PS50850"/>
    </source>
</evidence>
<feature type="region of interest" description="Disordered" evidence="5">
    <location>
        <begin position="1"/>
        <end position="24"/>
    </location>
</feature>
<dbReference type="CDD" id="cd06174">
    <property type="entry name" value="MFS"/>
    <property type="match status" value="1"/>
</dbReference>
<dbReference type="Pfam" id="PF07690">
    <property type="entry name" value="MFS_1"/>
    <property type="match status" value="1"/>
</dbReference>
<feature type="domain" description="Major facilitator superfamily (MFS) profile" evidence="7">
    <location>
        <begin position="51"/>
        <end position="447"/>
    </location>
</feature>
<feature type="transmembrane region" description="Helical" evidence="6">
    <location>
        <begin position="423"/>
        <end position="443"/>
    </location>
</feature>
<comment type="subcellular location">
    <subcellularLocation>
        <location evidence="1">Cell membrane</location>
        <topology evidence="1">Multi-pass membrane protein</topology>
    </subcellularLocation>
</comment>
<feature type="transmembrane region" description="Helical" evidence="6">
    <location>
        <begin position="51"/>
        <end position="74"/>
    </location>
</feature>
<dbReference type="InterPro" id="IPR036259">
    <property type="entry name" value="MFS_trans_sf"/>
</dbReference>
<dbReference type="PANTHER" id="PTHR23528:SF1">
    <property type="entry name" value="MAJOR FACILITATOR SUPERFAMILY (MFS) PROFILE DOMAIN-CONTAINING PROTEIN"/>
    <property type="match status" value="1"/>
</dbReference>
<feature type="transmembrane region" description="Helical" evidence="6">
    <location>
        <begin position="183"/>
        <end position="205"/>
    </location>
</feature>
<accession>A0ABX5SUC5</accession>
<feature type="transmembrane region" description="Helical" evidence="6">
    <location>
        <begin position="301"/>
        <end position="321"/>
    </location>
</feature>
<sequence length="447" mass="47166">MSMRSRRMSPSLPREGNARAGATPASEAILAEPVADAGSDEVPGSPQRRSFLFFFVLAWFGLSLATGTIGGAAIPKVFAFLDDDTKGLNLSITAAIGGIVVMVITPLFGRFSDRTMSSLGKRRPWILGGAIAGTVGVVVLAFSGSVWMVVLGWIIVQCGFGASNAAVHALLADQIPKRIRARVAAVASASAGLALIVGASLIAALPNGAQWSWFLVPGALGALFSALLFFGLRDIVRTERPAPWKWSDVVATYWLDPIRYRDFFWAWSCRLLVTMSIVSVSTYLLFFIIDHLGVPAEEASGVQAITLIVFTVGNIVMTILFGWISDRTGRRKGIVWASCALSAAGLLVAIAAPDMFLVGILIVGAAQGAYVSVDIALMTEVLPTFEEAGKDLGIVALSYQLPQLLVPVVAVPLLAIGGGENYTALYVAAVVFAVLGGLSVLPIKSVR</sequence>
<evidence type="ECO:0000256" key="5">
    <source>
        <dbReference type="SAM" id="MobiDB-lite"/>
    </source>
</evidence>
<name>A0ABX5SUC5_9MICO</name>
<evidence type="ECO:0000313" key="8">
    <source>
        <dbReference type="EMBL" id="QBR89793.1"/>
    </source>
</evidence>
<dbReference type="InterPro" id="IPR011701">
    <property type="entry name" value="MFS"/>
</dbReference>
<reference evidence="8 9" key="1">
    <citation type="submission" date="2019-03" db="EMBL/GenBank/DDBJ databases">
        <authorList>
            <person name="Dong K."/>
        </authorList>
    </citation>
    <scope>NUCLEOTIDE SEQUENCE [LARGE SCALE GENOMIC DNA]</scope>
    <source>
        <strain evidence="9">dk512</strain>
    </source>
</reference>
<keyword evidence="9" id="KW-1185">Reference proteome</keyword>
<feature type="transmembrane region" description="Helical" evidence="6">
    <location>
        <begin position="124"/>
        <end position="144"/>
    </location>
</feature>
<dbReference type="Proteomes" id="UP000295748">
    <property type="component" value="Chromosome"/>
</dbReference>
<proteinExistence type="predicted"/>
<feature type="transmembrane region" description="Helical" evidence="6">
    <location>
        <begin position="333"/>
        <end position="352"/>
    </location>
</feature>
<feature type="transmembrane region" description="Helical" evidence="6">
    <location>
        <begin position="211"/>
        <end position="232"/>
    </location>
</feature>
<dbReference type="InterPro" id="IPR020846">
    <property type="entry name" value="MFS_dom"/>
</dbReference>
<feature type="transmembrane region" description="Helical" evidence="6">
    <location>
        <begin position="269"/>
        <end position="289"/>
    </location>
</feature>
<feature type="transmembrane region" description="Helical" evidence="6">
    <location>
        <begin position="358"/>
        <end position="382"/>
    </location>
</feature>
<dbReference type="PROSITE" id="PS50850">
    <property type="entry name" value="MFS"/>
    <property type="match status" value="1"/>
</dbReference>
<keyword evidence="4 6" id="KW-0472">Membrane</keyword>
<evidence type="ECO:0000256" key="4">
    <source>
        <dbReference type="ARBA" id="ARBA00023136"/>
    </source>
</evidence>
<evidence type="ECO:0000256" key="1">
    <source>
        <dbReference type="ARBA" id="ARBA00004651"/>
    </source>
</evidence>